<gene>
    <name evidence="1" type="ORF">ACFQPB_12980</name>
</gene>
<dbReference type="RefSeq" id="WP_382200978.1">
    <property type="nucleotide sequence ID" value="NZ_JBHTCA010000008.1"/>
</dbReference>
<evidence type="ECO:0000313" key="2">
    <source>
        <dbReference type="Proteomes" id="UP001596501"/>
    </source>
</evidence>
<sequence>MSSPSSLPGPDEVLRYVEQQLDRVDAALRNDQPDQLTTEVEALGRGIALFQQVFHQMKDGAASEWQPKLSAANGRLQALQQQLMARSAAVNRALGTLFPAEQGNAYARLGGKSGMGGLPRVSNHTSFKA</sequence>
<evidence type="ECO:0008006" key="3">
    <source>
        <dbReference type="Google" id="ProtNLM"/>
    </source>
</evidence>
<reference evidence="2" key="1">
    <citation type="journal article" date="2019" name="Int. J. Syst. Evol. Microbiol.">
        <title>The Global Catalogue of Microorganisms (GCM) 10K type strain sequencing project: providing services to taxonomists for standard genome sequencing and annotation.</title>
        <authorList>
            <consortium name="The Broad Institute Genomics Platform"/>
            <consortium name="The Broad Institute Genome Sequencing Center for Infectious Disease"/>
            <person name="Wu L."/>
            <person name="Ma J."/>
        </authorList>
    </citation>
    <scope>NUCLEOTIDE SEQUENCE [LARGE SCALE GENOMIC DNA]</scope>
    <source>
        <strain evidence="2">CGMCC 1.12371</strain>
    </source>
</reference>
<organism evidence="1 2">
    <name type="scientific">Hydrogenophaga atypica</name>
    <dbReference type="NCBI Taxonomy" id="249409"/>
    <lineage>
        <taxon>Bacteria</taxon>
        <taxon>Pseudomonadati</taxon>
        <taxon>Pseudomonadota</taxon>
        <taxon>Betaproteobacteria</taxon>
        <taxon>Burkholderiales</taxon>
        <taxon>Comamonadaceae</taxon>
        <taxon>Hydrogenophaga</taxon>
    </lineage>
</organism>
<evidence type="ECO:0000313" key="1">
    <source>
        <dbReference type="EMBL" id="MFC7409779.1"/>
    </source>
</evidence>
<comment type="caution">
    <text evidence="1">The sequence shown here is derived from an EMBL/GenBank/DDBJ whole genome shotgun (WGS) entry which is preliminary data.</text>
</comment>
<keyword evidence="2" id="KW-1185">Reference proteome</keyword>
<name>A0ABW2QK09_9BURK</name>
<accession>A0ABW2QK09</accession>
<dbReference type="Proteomes" id="UP001596501">
    <property type="component" value="Unassembled WGS sequence"/>
</dbReference>
<proteinExistence type="predicted"/>
<protein>
    <recommendedName>
        <fullName evidence="3">Flagellar protein FlgN</fullName>
    </recommendedName>
</protein>
<dbReference type="EMBL" id="JBHTCA010000008">
    <property type="protein sequence ID" value="MFC7409779.1"/>
    <property type="molecule type" value="Genomic_DNA"/>
</dbReference>